<proteinExistence type="predicted"/>
<dbReference type="SUPFAM" id="SSF88874">
    <property type="entry name" value="Receptor-binding domain of short tail fibre protein gp12"/>
    <property type="match status" value="1"/>
</dbReference>
<organism evidence="1">
    <name type="scientific">hydrothermal vent metagenome</name>
    <dbReference type="NCBI Taxonomy" id="652676"/>
    <lineage>
        <taxon>unclassified sequences</taxon>
        <taxon>metagenomes</taxon>
        <taxon>ecological metagenomes</taxon>
    </lineage>
</organism>
<evidence type="ECO:0000313" key="1">
    <source>
        <dbReference type="EMBL" id="VAX37221.1"/>
    </source>
</evidence>
<evidence type="ECO:0008006" key="2">
    <source>
        <dbReference type="Google" id="ProtNLM"/>
    </source>
</evidence>
<dbReference type="AlphaFoldDB" id="A0A3B1DED0"/>
<reference evidence="1" key="1">
    <citation type="submission" date="2018-06" db="EMBL/GenBank/DDBJ databases">
        <authorList>
            <person name="Zhirakovskaya E."/>
        </authorList>
    </citation>
    <scope>NUCLEOTIDE SEQUENCE</scope>
</reference>
<dbReference type="EMBL" id="UOGJ01000120">
    <property type="protein sequence ID" value="VAX37221.1"/>
    <property type="molecule type" value="Genomic_DNA"/>
</dbReference>
<name>A0A3B1DED0_9ZZZZ</name>
<sequence length="260" mass="27868">MKKTLLSLILTIFMICLTVASVRADIPELINFQGRVTDTAGTPLNGDYSITFRIYDAQSGGAILWNETQSTVSVNNGIFSILLGSVSTLNIAFDIPYWISMEVNNDGEMTPRQAITSVGYSFHAKTSDSADNGIPVGTIIIRRGVSCPAGYTRVTELDGKFLTGGSTYNAAVGGSNTSNHGGNTGNTSLSIAQMPSHNHPAKYRTGDGINRAVETYDKTESYSTDTTLIENTGGGQPHNHLISSDDNRPEFSTVLLCEKN</sequence>
<gene>
    <name evidence="1" type="ORF">MNBD_UNCLBAC01-817</name>
</gene>
<protein>
    <recommendedName>
        <fullName evidence="2">Phage tail collar domain-containing protein</fullName>
    </recommendedName>
</protein>
<accession>A0A3B1DED0</accession>